<feature type="region of interest" description="Disordered" evidence="1">
    <location>
        <begin position="434"/>
        <end position="480"/>
    </location>
</feature>
<feature type="region of interest" description="Disordered" evidence="1">
    <location>
        <begin position="341"/>
        <end position="360"/>
    </location>
</feature>
<evidence type="ECO:0000313" key="2">
    <source>
        <dbReference type="EMBL" id="CAD8691992.1"/>
    </source>
</evidence>
<evidence type="ECO:0000256" key="1">
    <source>
        <dbReference type="SAM" id="MobiDB-lite"/>
    </source>
</evidence>
<sequence length="480" mass="51376">MSDINSEPLDESVHDAHSDVQSEPEEQPQPAPRPTQPSSKPAPAPQPKRQQQEAKAEASSSGDGEGQKSPAELTQNYLRLLNAGRLASKKKHGQLDGSMHMKAKTTMRPSDGGAGDSAGEAQLKSVWEAEIARLRSSTRNMDMQPLSSTVRSGSASRSRPGTAEEGVVSPRSPRGQAAGMSPRAASARSANTSPFQKLYTPGPGAYSPATTRYGAKDTSAFGFGTARQRPPHVCIQDSVVSPGPIYMPRKDGVSMLTSPLTHRFGKQFPGSRFEAGAELASNHPHWNPGPGQYEPASLANGRLRQPGLDAPKTVFGSATKLVTPQSNFSGTVFVSHGHSRRENVGVHSPGPAAYSPDTSPTRAAAADFTMGKKAPSYFDLYLDPQRQTSPGPVYVPKIKTWGTDPRATFGKAPPRWEPETNYAAAPFLTKRHERVNQGVHSPGPGVYSPEASKPTHVPTPLLASGPPDRFYNRFEPGRIQ</sequence>
<dbReference type="Pfam" id="PF07004">
    <property type="entry name" value="SHIPPO-rpt"/>
    <property type="match status" value="3"/>
</dbReference>
<gene>
    <name evidence="2" type="ORF">CLEI1391_LOCUS16175</name>
</gene>
<dbReference type="AlphaFoldDB" id="A0A7S0RZR0"/>
<organism evidence="2">
    <name type="scientific">Chlamydomonas leiostraca</name>
    <dbReference type="NCBI Taxonomy" id="1034604"/>
    <lineage>
        <taxon>Eukaryota</taxon>
        <taxon>Viridiplantae</taxon>
        <taxon>Chlorophyta</taxon>
        <taxon>core chlorophytes</taxon>
        <taxon>Chlorophyceae</taxon>
        <taxon>CS clade</taxon>
        <taxon>Chlamydomonadales</taxon>
        <taxon>Chlamydomonadaceae</taxon>
        <taxon>Chlamydomonas</taxon>
    </lineage>
</organism>
<feature type="compositionally biased region" description="Basic and acidic residues" evidence="1">
    <location>
        <begin position="470"/>
        <end position="480"/>
    </location>
</feature>
<feature type="compositionally biased region" description="Pro residues" evidence="1">
    <location>
        <begin position="27"/>
        <end position="46"/>
    </location>
</feature>
<feature type="compositionally biased region" description="Basic and acidic residues" evidence="1">
    <location>
        <begin position="11"/>
        <end position="20"/>
    </location>
</feature>
<proteinExistence type="predicted"/>
<dbReference type="InterPro" id="IPR010736">
    <property type="entry name" value="SHIPPO-rpt"/>
</dbReference>
<name>A0A7S0RZR0_9CHLO</name>
<feature type="region of interest" description="Disordered" evidence="1">
    <location>
        <begin position="136"/>
        <end position="203"/>
    </location>
</feature>
<accession>A0A7S0RZR0</accession>
<reference evidence="2" key="1">
    <citation type="submission" date="2021-01" db="EMBL/GenBank/DDBJ databases">
        <authorList>
            <person name="Corre E."/>
            <person name="Pelletier E."/>
            <person name="Niang G."/>
            <person name="Scheremetjew M."/>
            <person name="Finn R."/>
            <person name="Kale V."/>
            <person name="Holt S."/>
            <person name="Cochrane G."/>
            <person name="Meng A."/>
            <person name="Brown T."/>
            <person name="Cohen L."/>
        </authorList>
    </citation>
    <scope>NUCLEOTIDE SEQUENCE</scope>
    <source>
        <strain evidence="2">SAG 11-49</strain>
    </source>
</reference>
<dbReference type="EMBL" id="HBFB01028919">
    <property type="protein sequence ID" value="CAD8691992.1"/>
    <property type="molecule type" value="Transcribed_RNA"/>
</dbReference>
<feature type="compositionally biased region" description="Low complexity" evidence="1">
    <location>
        <begin position="147"/>
        <end position="159"/>
    </location>
</feature>
<protein>
    <submittedName>
        <fullName evidence="2">Uncharacterized protein</fullName>
    </submittedName>
</protein>
<feature type="region of interest" description="Disordered" evidence="1">
    <location>
        <begin position="1"/>
        <end position="121"/>
    </location>
</feature>